<reference evidence="2 3" key="1">
    <citation type="submission" date="2019-05" db="EMBL/GenBank/DDBJ databases">
        <title>Another draft genome of Portunus trituberculatus and its Hox gene families provides insights of decapod evolution.</title>
        <authorList>
            <person name="Jeong J.-H."/>
            <person name="Song I."/>
            <person name="Kim S."/>
            <person name="Choi T."/>
            <person name="Kim D."/>
            <person name="Ryu S."/>
            <person name="Kim W."/>
        </authorList>
    </citation>
    <scope>NUCLEOTIDE SEQUENCE [LARGE SCALE GENOMIC DNA]</scope>
    <source>
        <tissue evidence="2">Muscle</tissue>
    </source>
</reference>
<proteinExistence type="predicted"/>
<feature type="region of interest" description="Disordered" evidence="1">
    <location>
        <begin position="67"/>
        <end position="99"/>
    </location>
</feature>
<feature type="compositionally biased region" description="Polar residues" evidence="1">
    <location>
        <begin position="89"/>
        <end position="99"/>
    </location>
</feature>
<name>A0A5B7G253_PORTR</name>
<comment type="caution">
    <text evidence="2">The sequence shown here is derived from an EMBL/GenBank/DDBJ whole genome shotgun (WGS) entry which is preliminary data.</text>
</comment>
<evidence type="ECO:0000313" key="2">
    <source>
        <dbReference type="EMBL" id="MPC51627.1"/>
    </source>
</evidence>
<dbReference type="EMBL" id="VSRR010010303">
    <property type="protein sequence ID" value="MPC51627.1"/>
    <property type="molecule type" value="Genomic_DNA"/>
</dbReference>
<organism evidence="2 3">
    <name type="scientific">Portunus trituberculatus</name>
    <name type="common">Swimming crab</name>
    <name type="synonym">Neptunus trituberculatus</name>
    <dbReference type="NCBI Taxonomy" id="210409"/>
    <lineage>
        <taxon>Eukaryota</taxon>
        <taxon>Metazoa</taxon>
        <taxon>Ecdysozoa</taxon>
        <taxon>Arthropoda</taxon>
        <taxon>Crustacea</taxon>
        <taxon>Multicrustacea</taxon>
        <taxon>Malacostraca</taxon>
        <taxon>Eumalacostraca</taxon>
        <taxon>Eucarida</taxon>
        <taxon>Decapoda</taxon>
        <taxon>Pleocyemata</taxon>
        <taxon>Brachyura</taxon>
        <taxon>Eubrachyura</taxon>
        <taxon>Portunoidea</taxon>
        <taxon>Portunidae</taxon>
        <taxon>Portuninae</taxon>
        <taxon>Portunus</taxon>
    </lineage>
</organism>
<sequence>MLDFLGELPPASELLLNFPFISSPRLGKGDTHPALAWSHGRVRATRPDSSGGGGGLLVTRRLATSARLTQHGATTPPTPYHRGLAGPQVLTSGTQQEVS</sequence>
<dbReference type="AlphaFoldDB" id="A0A5B7G253"/>
<evidence type="ECO:0000256" key="1">
    <source>
        <dbReference type="SAM" id="MobiDB-lite"/>
    </source>
</evidence>
<dbReference type="Proteomes" id="UP000324222">
    <property type="component" value="Unassembled WGS sequence"/>
</dbReference>
<gene>
    <name evidence="2" type="ORF">E2C01_045478</name>
</gene>
<keyword evidence="3" id="KW-1185">Reference proteome</keyword>
<protein>
    <submittedName>
        <fullName evidence="2">Uncharacterized protein</fullName>
    </submittedName>
</protein>
<accession>A0A5B7G253</accession>
<evidence type="ECO:0000313" key="3">
    <source>
        <dbReference type="Proteomes" id="UP000324222"/>
    </source>
</evidence>